<dbReference type="SUPFAM" id="SSF51905">
    <property type="entry name" value="FAD/NAD(P)-binding domain"/>
    <property type="match status" value="1"/>
</dbReference>
<gene>
    <name evidence="2" type="ORF">V202x_32940</name>
</gene>
<dbReference type="OrthoDB" id="9806565at2"/>
<organism evidence="2 3">
    <name type="scientific">Gimesia aquarii</name>
    <dbReference type="NCBI Taxonomy" id="2527964"/>
    <lineage>
        <taxon>Bacteria</taxon>
        <taxon>Pseudomonadati</taxon>
        <taxon>Planctomycetota</taxon>
        <taxon>Planctomycetia</taxon>
        <taxon>Planctomycetales</taxon>
        <taxon>Planctomycetaceae</taxon>
        <taxon>Gimesia</taxon>
    </lineage>
</organism>
<feature type="domain" description="FAD-binding" evidence="1">
    <location>
        <begin position="25"/>
        <end position="174"/>
    </location>
</feature>
<dbReference type="InterPro" id="IPR050407">
    <property type="entry name" value="Geranylgeranyl_reductase"/>
</dbReference>
<accession>A0A517WX96</accession>
<evidence type="ECO:0000313" key="3">
    <source>
        <dbReference type="Proteomes" id="UP000318384"/>
    </source>
</evidence>
<name>A0A517WX96_9PLAN</name>
<proteinExistence type="predicted"/>
<dbReference type="PRINTS" id="PR00420">
    <property type="entry name" value="RNGMNOXGNASE"/>
</dbReference>
<protein>
    <submittedName>
        <fullName evidence="2">3-(3-hydroxyphenyl)propionate hydroxylase</fullName>
    </submittedName>
</protein>
<dbReference type="Gene3D" id="3.50.50.60">
    <property type="entry name" value="FAD/NAD(P)-binding domain"/>
    <property type="match status" value="1"/>
</dbReference>
<dbReference type="PANTHER" id="PTHR42685">
    <property type="entry name" value="GERANYLGERANYL DIPHOSPHATE REDUCTASE"/>
    <property type="match status" value="1"/>
</dbReference>
<reference evidence="2 3" key="1">
    <citation type="submission" date="2019-03" db="EMBL/GenBank/DDBJ databases">
        <title>Deep-cultivation of Planctomycetes and their phenomic and genomic characterization uncovers novel biology.</title>
        <authorList>
            <person name="Wiegand S."/>
            <person name="Jogler M."/>
            <person name="Boedeker C."/>
            <person name="Pinto D."/>
            <person name="Vollmers J."/>
            <person name="Rivas-Marin E."/>
            <person name="Kohn T."/>
            <person name="Peeters S.H."/>
            <person name="Heuer A."/>
            <person name="Rast P."/>
            <person name="Oberbeckmann S."/>
            <person name="Bunk B."/>
            <person name="Jeske O."/>
            <person name="Meyerdierks A."/>
            <person name="Storesund J.E."/>
            <person name="Kallscheuer N."/>
            <person name="Luecker S."/>
            <person name="Lage O.M."/>
            <person name="Pohl T."/>
            <person name="Merkel B.J."/>
            <person name="Hornburger P."/>
            <person name="Mueller R.-W."/>
            <person name="Bruemmer F."/>
            <person name="Labrenz M."/>
            <person name="Spormann A.M."/>
            <person name="Op den Camp H."/>
            <person name="Overmann J."/>
            <person name="Amann R."/>
            <person name="Jetten M.S.M."/>
            <person name="Mascher T."/>
            <person name="Medema M.H."/>
            <person name="Devos D.P."/>
            <person name="Kaster A.-K."/>
            <person name="Ovreas L."/>
            <person name="Rohde M."/>
            <person name="Galperin M.Y."/>
            <person name="Jogler C."/>
        </authorList>
    </citation>
    <scope>NUCLEOTIDE SEQUENCE [LARGE SCALE GENOMIC DNA]</scope>
    <source>
        <strain evidence="2 3">V202</strain>
    </source>
</reference>
<evidence type="ECO:0000259" key="1">
    <source>
        <dbReference type="Pfam" id="PF01494"/>
    </source>
</evidence>
<dbReference type="Proteomes" id="UP000318384">
    <property type="component" value="Chromosome"/>
</dbReference>
<dbReference type="GO" id="GO:0071949">
    <property type="term" value="F:FAD binding"/>
    <property type="evidence" value="ECO:0007669"/>
    <property type="project" value="InterPro"/>
</dbReference>
<evidence type="ECO:0000313" key="2">
    <source>
        <dbReference type="EMBL" id="QDU09897.1"/>
    </source>
</evidence>
<dbReference type="EMBL" id="CP037422">
    <property type="protein sequence ID" value="QDU09897.1"/>
    <property type="molecule type" value="Genomic_DNA"/>
</dbReference>
<dbReference type="RefSeq" id="WP_145176856.1">
    <property type="nucleotide sequence ID" value="NZ_CP037422.1"/>
</dbReference>
<dbReference type="InterPro" id="IPR036188">
    <property type="entry name" value="FAD/NAD-bd_sf"/>
</dbReference>
<dbReference type="Pfam" id="PF01494">
    <property type="entry name" value="FAD_binding_3"/>
    <property type="match status" value="1"/>
</dbReference>
<dbReference type="PANTHER" id="PTHR42685:SF22">
    <property type="entry name" value="CONDITIONED MEDIUM FACTOR RECEPTOR 1"/>
    <property type="match status" value="1"/>
</dbReference>
<sequence length="391" mass="42454">MATVSLENHISATLESQDTAQKLWDVVIIGAGPTGSLAARQLTLAGADVLLVDRQSFPRWKVCGCCLNARAVSILEQTELLEEVYAAGAVPLTEFQLRINGHSVTLPLSNSLSLSRTQLDALLIRSAISAGSNFLPEAEARLGSCTSEYQEVVLTRHTIPTTIRGKIVLVCEGLNPRLLNRTPEFSNSVDKHSCIGAGAVVALKPGTLEAGTIFMAVGRAGYVGAVLIEEETLNLAAAILPDFLKEGRPLGTIVHQILQEAGCTLPVDVERLNWQGTARLTRKTSPVADDRILVLGDASGYVEPFTGEGMGWGLSSAIACVPIVLDGVKDGNQSVVENWIQYHQHHIQNRQRWCRRCAFVLKRPRLARGLIHVLKYCPWIATPVIRHLNQP</sequence>
<keyword evidence="3" id="KW-1185">Reference proteome</keyword>
<dbReference type="AlphaFoldDB" id="A0A517WX96"/>
<dbReference type="InterPro" id="IPR002938">
    <property type="entry name" value="FAD-bd"/>
</dbReference>